<dbReference type="EMBL" id="BK032838">
    <property type="protein sequence ID" value="DAF63325.1"/>
    <property type="molecule type" value="Genomic_DNA"/>
</dbReference>
<protein>
    <submittedName>
        <fullName evidence="1">Uncharacterized protein</fullName>
    </submittedName>
</protein>
<evidence type="ECO:0000313" key="1">
    <source>
        <dbReference type="EMBL" id="DAF63325.1"/>
    </source>
</evidence>
<sequence length="29" mass="3544">MSQFSVSSSFLNFFYQIRIILLRFQNIMI</sequence>
<proteinExistence type="predicted"/>
<accession>A0A8S5TJ55</accession>
<name>A0A8S5TJ55_9CAUD</name>
<organism evidence="1">
    <name type="scientific">Myoviridae sp. ctPJU6</name>
    <dbReference type="NCBI Taxonomy" id="2827684"/>
    <lineage>
        <taxon>Viruses</taxon>
        <taxon>Duplodnaviria</taxon>
        <taxon>Heunggongvirae</taxon>
        <taxon>Uroviricota</taxon>
        <taxon>Caudoviricetes</taxon>
    </lineage>
</organism>
<reference evidence="1" key="1">
    <citation type="journal article" date="2021" name="Proc. Natl. Acad. Sci. U.S.A.">
        <title>A Catalog of Tens of Thousands of Viruses from Human Metagenomes Reveals Hidden Associations with Chronic Diseases.</title>
        <authorList>
            <person name="Tisza M.J."/>
            <person name="Buck C.B."/>
        </authorList>
    </citation>
    <scope>NUCLEOTIDE SEQUENCE</scope>
    <source>
        <strain evidence="1">CtPJU6</strain>
    </source>
</reference>